<accession>A0A6C0F5F2</accession>
<dbReference type="EMBL" id="MN738999">
    <property type="protein sequence ID" value="QHT34395.1"/>
    <property type="molecule type" value="Genomic_DNA"/>
</dbReference>
<dbReference type="PROSITE" id="PS50158">
    <property type="entry name" value="ZF_CCHC"/>
    <property type="match status" value="1"/>
</dbReference>
<protein>
    <recommendedName>
        <fullName evidence="5">Nudix hydrolase domain-containing protein</fullName>
    </recommendedName>
</protein>
<evidence type="ECO:0008006" key="5">
    <source>
        <dbReference type="Google" id="ProtNLM"/>
    </source>
</evidence>
<sequence>MQKFVNDGNNNSNNSNNSNSNSNGNYCNNCGKSGHMYSNCSVPITSIGVIAFRNSSEYEKLKEENKKGEYECECKPENKYEYLMIQRTDSFGYVEFIRGKYSLYNCQYIKNIIDEMTVYEKNNILTKPFSELWSLLWGEYSGIQYRGEEQVSKNKFLQLKNGIEMSSGVKYSLETLVSSSTTKWETAEWGFPKGRRNHQEKDLDCGFREFEEETGYDKFSLKQIHNVIPYEEIFIGSNIKSYKNKYYLSYMSRDTIQKNEYQTSEVKNMKWLSYKECMEIIRPYNVEKKNIITSVNNTLNKFVICDIV</sequence>
<dbReference type="SUPFAM" id="SSF55811">
    <property type="entry name" value="Nudix"/>
    <property type="match status" value="1"/>
</dbReference>
<dbReference type="PROSITE" id="PS51462">
    <property type="entry name" value="NUDIX"/>
    <property type="match status" value="1"/>
</dbReference>
<feature type="domain" description="CCHC-type" evidence="2">
    <location>
        <begin position="27"/>
        <end position="40"/>
    </location>
</feature>
<reference evidence="4" key="1">
    <citation type="journal article" date="2020" name="Nature">
        <title>Giant virus diversity and host interactions through global metagenomics.</title>
        <authorList>
            <person name="Schulz F."/>
            <person name="Roux S."/>
            <person name="Paez-Espino D."/>
            <person name="Jungbluth S."/>
            <person name="Walsh D.A."/>
            <person name="Denef V.J."/>
            <person name="McMahon K.D."/>
            <person name="Konstantinidis K.T."/>
            <person name="Eloe-Fadrosh E.A."/>
            <person name="Kyrpides N.C."/>
            <person name="Woyke T."/>
        </authorList>
    </citation>
    <scope>NUCLEOTIDE SEQUENCE</scope>
    <source>
        <strain evidence="4">GVMAG-M-3300009163-63</strain>
    </source>
</reference>
<dbReference type="GO" id="GO:0003676">
    <property type="term" value="F:nucleic acid binding"/>
    <property type="evidence" value="ECO:0007669"/>
    <property type="project" value="InterPro"/>
</dbReference>
<dbReference type="InterPro" id="IPR015797">
    <property type="entry name" value="NUDIX_hydrolase-like_dom_sf"/>
</dbReference>
<dbReference type="Pfam" id="PF00293">
    <property type="entry name" value="NUDIX"/>
    <property type="match status" value="1"/>
</dbReference>
<organism evidence="4">
    <name type="scientific">viral metagenome</name>
    <dbReference type="NCBI Taxonomy" id="1070528"/>
    <lineage>
        <taxon>unclassified sequences</taxon>
        <taxon>metagenomes</taxon>
        <taxon>organismal metagenomes</taxon>
    </lineage>
</organism>
<evidence type="ECO:0000259" key="2">
    <source>
        <dbReference type="PROSITE" id="PS50158"/>
    </source>
</evidence>
<dbReference type="GO" id="GO:0008270">
    <property type="term" value="F:zinc ion binding"/>
    <property type="evidence" value="ECO:0007669"/>
    <property type="project" value="InterPro"/>
</dbReference>
<dbReference type="SUPFAM" id="SSF57756">
    <property type="entry name" value="Retrovirus zinc finger-like domains"/>
    <property type="match status" value="1"/>
</dbReference>
<proteinExistence type="predicted"/>
<feature type="region of interest" description="Disordered" evidence="1">
    <location>
        <begin position="1"/>
        <end position="20"/>
    </location>
</feature>
<feature type="domain" description="Nudix hydrolase" evidence="3">
    <location>
        <begin position="42"/>
        <end position="297"/>
    </location>
</feature>
<evidence type="ECO:0000313" key="4">
    <source>
        <dbReference type="EMBL" id="QHT34395.1"/>
    </source>
</evidence>
<name>A0A6C0F5F2_9ZZZZ</name>
<dbReference type="AlphaFoldDB" id="A0A6C0F5F2"/>
<dbReference type="InterPro" id="IPR000086">
    <property type="entry name" value="NUDIX_hydrolase_dom"/>
</dbReference>
<dbReference type="GO" id="GO:0005737">
    <property type="term" value="C:cytoplasm"/>
    <property type="evidence" value="ECO:0007669"/>
    <property type="project" value="TreeGrafter"/>
</dbReference>
<dbReference type="Gene3D" id="3.90.79.10">
    <property type="entry name" value="Nucleoside Triphosphate Pyrophosphohydrolase"/>
    <property type="match status" value="1"/>
</dbReference>
<evidence type="ECO:0000259" key="3">
    <source>
        <dbReference type="PROSITE" id="PS51462"/>
    </source>
</evidence>
<dbReference type="PANTHER" id="PTHR23114:SF17">
    <property type="entry name" value="M7GPPPN-MRNA HYDROLASE"/>
    <property type="match status" value="1"/>
</dbReference>
<dbReference type="InterPro" id="IPR001878">
    <property type="entry name" value="Znf_CCHC"/>
</dbReference>
<dbReference type="InterPro" id="IPR036875">
    <property type="entry name" value="Znf_CCHC_sf"/>
</dbReference>
<dbReference type="PANTHER" id="PTHR23114">
    <property type="entry name" value="M7GPPPN-MRNA HYDROLASE"/>
    <property type="match status" value="1"/>
</dbReference>
<evidence type="ECO:0000256" key="1">
    <source>
        <dbReference type="SAM" id="MobiDB-lite"/>
    </source>
</evidence>